<organism evidence="9 10">
    <name type="scientific">Carboxydocella sporoproducens DSM 16521</name>
    <dbReference type="NCBI Taxonomy" id="1121270"/>
    <lineage>
        <taxon>Bacteria</taxon>
        <taxon>Bacillati</taxon>
        <taxon>Bacillota</taxon>
        <taxon>Clostridia</taxon>
        <taxon>Eubacteriales</taxon>
        <taxon>Clostridiales Family XVI. Incertae Sedis</taxon>
        <taxon>Carboxydocella</taxon>
    </lineage>
</organism>
<dbReference type="InterPro" id="IPR000836">
    <property type="entry name" value="PRTase_dom"/>
</dbReference>
<dbReference type="NCBIfam" id="TIGR01367">
    <property type="entry name" value="pyrE_Therm"/>
    <property type="match status" value="1"/>
</dbReference>
<comment type="similarity">
    <text evidence="7">Belongs to the purine/pyrimidine phosphoribosyltransferase family. PyrE subfamily.</text>
</comment>
<feature type="binding site" evidence="7">
    <location>
        <position position="120"/>
    </location>
    <ligand>
        <name>orotate</name>
        <dbReference type="ChEBI" id="CHEBI:30839"/>
    </ligand>
</feature>
<dbReference type="PANTHER" id="PTHR19278">
    <property type="entry name" value="OROTATE PHOSPHORIBOSYLTRANSFERASE"/>
    <property type="match status" value="1"/>
</dbReference>
<dbReference type="PANTHER" id="PTHR19278:SF9">
    <property type="entry name" value="URIDINE 5'-MONOPHOSPHATE SYNTHASE"/>
    <property type="match status" value="1"/>
</dbReference>
<comment type="catalytic activity">
    <reaction evidence="7">
        <text>orotidine 5'-phosphate + diphosphate = orotate + 5-phospho-alpha-D-ribose 1-diphosphate</text>
        <dbReference type="Rhea" id="RHEA:10380"/>
        <dbReference type="ChEBI" id="CHEBI:30839"/>
        <dbReference type="ChEBI" id="CHEBI:33019"/>
        <dbReference type="ChEBI" id="CHEBI:57538"/>
        <dbReference type="ChEBI" id="CHEBI:58017"/>
        <dbReference type="EC" id="2.4.2.10"/>
    </reaction>
</comment>
<reference evidence="10" key="1">
    <citation type="submission" date="2017-02" db="EMBL/GenBank/DDBJ databases">
        <authorList>
            <person name="Varghese N."/>
            <person name="Submissions S."/>
        </authorList>
    </citation>
    <scope>NUCLEOTIDE SEQUENCE [LARGE SCALE GENOMIC DNA]</scope>
    <source>
        <strain evidence="10">DSM 16521</strain>
    </source>
</reference>
<dbReference type="InterPro" id="IPR023031">
    <property type="entry name" value="OPRT"/>
</dbReference>
<sequence length="193" mass="20796">MLSQADVIAIFEKCGALLQGHFLLTSGKHSDRYLQCAQVLQYPEYTRMICASLVEQLGEEPEIDVVVGPAMGGVIVAYEIGRQLGKRALFTEREEGKMRLRRNFSIRPGERVLVVEDVITTGGSVQEVIDVVKAAGGEVVGVAVLVDRSNGRADFGVPLYKALTVAAVAWEPEVCPLCQAGEPAVKPGSRGLK</sequence>
<dbReference type="Gene3D" id="3.40.50.2020">
    <property type="match status" value="1"/>
</dbReference>
<evidence type="ECO:0000256" key="5">
    <source>
        <dbReference type="ARBA" id="ARBA00022842"/>
    </source>
</evidence>
<dbReference type="RefSeq" id="WP_078664856.1">
    <property type="nucleotide sequence ID" value="NZ_FUXM01000005.1"/>
</dbReference>
<dbReference type="SUPFAM" id="SSF53271">
    <property type="entry name" value="PRTase-like"/>
    <property type="match status" value="1"/>
</dbReference>
<comment type="subunit">
    <text evidence="7">Homodimer.</text>
</comment>
<keyword evidence="6 7" id="KW-0665">Pyrimidine biosynthesis</keyword>
<comment type="function">
    <text evidence="7">Catalyzes the transfer of a ribosyl phosphate group from 5-phosphoribose 1-diphosphate to orotate, leading to the formation of orotidine monophosphate (OMP).</text>
</comment>
<evidence type="ECO:0000256" key="2">
    <source>
        <dbReference type="ARBA" id="ARBA00011971"/>
    </source>
</evidence>
<dbReference type="UniPathway" id="UPA00070">
    <property type="reaction ID" value="UER00119"/>
</dbReference>
<dbReference type="CDD" id="cd06223">
    <property type="entry name" value="PRTases_typeI"/>
    <property type="match status" value="1"/>
</dbReference>
<comment type="caution">
    <text evidence="7">Lacks conserved residue(s) required for the propagation of feature annotation.</text>
</comment>
<protein>
    <recommendedName>
        <fullName evidence="2 7">Orotate phosphoribosyltransferase</fullName>
        <shortName evidence="7">OPRT</shortName>
        <shortName evidence="7">OPRTase</shortName>
        <ecNumber evidence="2 7">2.4.2.10</ecNumber>
    </recommendedName>
</protein>
<gene>
    <name evidence="7" type="primary">pyrE</name>
    <name evidence="9" type="ORF">SAMN02745885_00752</name>
</gene>
<comment type="pathway">
    <text evidence="1 7">Pyrimidine metabolism; UMP biosynthesis via de novo pathway; UMP from orotate: step 1/2.</text>
</comment>
<evidence type="ECO:0000313" key="9">
    <source>
        <dbReference type="EMBL" id="SJZ71607.1"/>
    </source>
</evidence>
<keyword evidence="4 7" id="KW-0808">Transferase</keyword>
<dbReference type="Proteomes" id="UP000189933">
    <property type="component" value="Unassembled WGS sequence"/>
</dbReference>
<dbReference type="OrthoDB" id="9783570at2"/>
<dbReference type="GO" id="GO:0000287">
    <property type="term" value="F:magnesium ion binding"/>
    <property type="evidence" value="ECO:0007669"/>
    <property type="project" value="UniProtKB-UniRule"/>
</dbReference>
<evidence type="ECO:0000256" key="6">
    <source>
        <dbReference type="ARBA" id="ARBA00022975"/>
    </source>
</evidence>
<dbReference type="GO" id="GO:0019856">
    <property type="term" value="P:pyrimidine nucleobase biosynthetic process"/>
    <property type="evidence" value="ECO:0007669"/>
    <property type="project" value="InterPro"/>
</dbReference>
<keyword evidence="3 7" id="KW-0328">Glycosyltransferase</keyword>
<dbReference type="EC" id="2.4.2.10" evidence="2 7"/>
<proteinExistence type="inferred from homology"/>
<dbReference type="InterPro" id="IPR029057">
    <property type="entry name" value="PRTase-like"/>
</dbReference>
<accession>A0A1T4MXT8</accession>
<name>A0A1T4MXT8_9FIRM</name>
<keyword evidence="5 7" id="KW-0460">Magnesium</keyword>
<feature type="binding site" evidence="7">
    <location>
        <position position="93"/>
    </location>
    <ligand>
        <name>5-phospho-alpha-D-ribose 1-diphosphate</name>
        <dbReference type="ChEBI" id="CHEBI:58017"/>
        <note>ligand shared between dimeric partners</note>
    </ligand>
</feature>
<evidence type="ECO:0000259" key="8">
    <source>
        <dbReference type="Pfam" id="PF00156"/>
    </source>
</evidence>
<comment type="cofactor">
    <cofactor evidence="7">
        <name>Mg(2+)</name>
        <dbReference type="ChEBI" id="CHEBI:18420"/>
    </cofactor>
</comment>
<evidence type="ECO:0000256" key="7">
    <source>
        <dbReference type="HAMAP-Rule" id="MF_01208"/>
    </source>
</evidence>
<dbReference type="EMBL" id="FUXM01000005">
    <property type="protein sequence ID" value="SJZ71607.1"/>
    <property type="molecule type" value="Genomic_DNA"/>
</dbReference>
<dbReference type="InterPro" id="IPR006273">
    <property type="entry name" value="Orotate_PRibTrfase_bac"/>
</dbReference>
<dbReference type="HAMAP" id="MF_01208">
    <property type="entry name" value="PyrE"/>
    <property type="match status" value="1"/>
</dbReference>
<dbReference type="AlphaFoldDB" id="A0A1T4MXT8"/>
<dbReference type="GO" id="GO:0004588">
    <property type="term" value="F:orotate phosphoribosyltransferase activity"/>
    <property type="evidence" value="ECO:0007669"/>
    <property type="project" value="UniProtKB-UniRule"/>
</dbReference>
<dbReference type="Pfam" id="PF00156">
    <property type="entry name" value="Pribosyltran"/>
    <property type="match status" value="1"/>
</dbReference>
<feature type="binding site" evidence="7">
    <location>
        <position position="148"/>
    </location>
    <ligand>
        <name>orotate</name>
        <dbReference type="ChEBI" id="CHEBI:30839"/>
    </ligand>
</feature>
<evidence type="ECO:0000313" key="10">
    <source>
        <dbReference type="Proteomes" id="UP000189933"/>
    </source>
</evidence>
<evidence type="ECO:0000256" key="1">
    <source>
        <dbReference type="ARBA" id="ARBA00004889"/>
    </source>
</evidence>
<feature type="binding site" description="in other chain" evidence="7">
    <location>
        <begin position="116"/>
        <end position="124"/>
    </location>
    <ligand>
        <name>5-phospho-alpha-D-ribose 1-diphosphate</name>
        <dbReference type="ChEBI" id="CHEBI:58017"/>
        <note>ligand shared between dimeric partners</note>
    </ligand>
</feature>
<feature type="domain" description="Phosphoribosyltransferase" evidence="8">
    <location>
        <begin position="48"/>
        <end position="152"/>
    </location>
</feature>
<keyword evidence="10" id="KW-1185">Reference proteome</keyword>
<dbReference type="GO" id="GO:0044205">
    <property type="term" value="P:'de novo' UMP biosynthetic process"/>
    <property type="evidence" value="ECO:0007669"/>
    <property type="project" value="UniProtKB-UniRule"/>
</dbReference>
<evidence type="ECO:0000256" key="4">
    <source>
        <dbReference type="ARBA" id="ARBA00022679"/>
    </source>
</evidence>
<evidence type="ECO:0000256" key="3">
    <source>
        <dbReference type="ARBA" id="ARBA00022676"/>
    </source>
</evidence>